<dbReference type="FunFam" id="1.20.1260.100:FF:000001">
    <property type="entry name" value="translocator protein 2"/>
    <property type="match status" value="1"/>
</dbReference>
<evidence type="ECO:0000313" key="9">
    <source>
        <dbReference type="Proteomes" id="UP000664859"/>
    </source>
</evidence>
<dbReference type="InterPro" id="IPR004307">
    <property type="entry name" value="TspO_MBR"/>
</dbReference>
<evidence type="ECO:0000256" key="3">
    <source>
        <dbReference type="ARBA" id="ARBA00022692"/>
    </source>
</evidence>
<evidence type="ECO:0000256" key="5">
    <source>
        <dbReference type="ARBA" id="ARBA00023136"/>
    </source>
</evidence>
<dbReference type="Gene3D" id="1.20.1260.100">
    <property type="entry name" value="TspO/MBR protein"/>
    <property type="match status" value="1"/>
</dbReference>
<name>A0A835Z2U8_9STRA</name>
<feature type="transmembrane region" description="Helical" evidence="6">
    <location>
        <begin position="245"/>
        <end position="267"/>
    </location>
</feature>
<evidence type="ECO:0000256" key="7">
    <source>
        <dbReference type="SAM" id="SignalP"/>
    </source>
</evidence>
<keyword evidence="9" id="KW-1185">Reference proteome</keyword>
<evidence type="ECO:0000256" key="6">
    <source>
        <dbReference type="SAM" id="Phobius"/>
    </source>
</evidence>
<dbReference type="EMBL" id="JAFCMP010000120">
    <property type="protein sequence ID" value="KAG5185836.1"/>
    <property type="molecule type" value="Genomic_DNA"/>
</dbReference>
<keyword evidence="7" id="KW-0732">Signal</keyword>
<feature type="signal peptide" evidence="7">
    <location>
        <begin position="1"/>
        <end position="21"/>
    </location>
</feature>
<proteinExistence type="inferred from homology"/>
<dbReference type="InterPro" id="IPR038330">
    <property type="entry name" value="TspO/MBR-related_sf"/>
</dbReference>
<dbReference type="Proteomes" id="UP000664859">
    <property type="component" value="Unassembled WGS sequence"/>
</dbReference>
<dbReference type="GO" id="GO:0033013">
    <property type="term" value="P:tetrapyrrole metabolic process"/>
    <property type="evidence" value="ECO:0007669"/>
    <property type="project" value="UniProtKB-ARBA"/>
</dbReference>
<dbReference type="OrthoDB" id="202634at2759"/>
<organism evidence="8 9">
    <name type="scientific">Tribonema minus</name>
    <dbReference type="NCBI Taxonomy" id="303371"/>
    <lineage>
        <taxon>Eukaryota</taxon>
        <taxon>Sar</taxon>
        <taxon>Stramenopiles</taxon>
        <taxon>Ochrophyta</taxon>
        <taxon>PX clade</taxon>
        <taxon>Xanthophyceae</taxon>
        <taxon>Tribonematales</taxon>
        <taxon>Tribonemataceae</taxon>
        <taxon>Tribonema</taxon>
    </lineage>
</organism>
<evidence type="ECO:0000313" key="8">
    <source>
        <dbReference type="EMBL" id="KAG5185836.1"/>
    </source>
</evidence>
<comment type="similarity">
    <text evidence="2">Belongs to the TspO/BZRP family.</text>
</comment>
<dbReference type="Pfam" id="PF03073">
    <property type="entry name" value="TspO_MBR"/>
    <property type="match status" value="1"/>
</dbReference>
<comment type="subcellular location">
    <subcellularLocation>
        <location evidence="1">Membrane</location>
        <topology evidence="1">Multi-pass membrane protein</topology>
    </subcellularLocation>
</comment>
<dbReference type="CDD" id="cd15904">
    <property type="entry name" value="TSPO_MBR"/>
    <property type="match status" value="1"/>
</dbReference>
<evidence type="ECO:0000256" key="2">
    <source>
        <dbReference type="ARBA" id="ARBA00007524"/>
    </source>
</evidence>
<feature type="chain" id="PRO_5032548330" evidence="7">
    <location>
        <begin position="22"/>
        <end position="271"/>
    </location>
</feature>
<dbReference type="GO" id="GO:0016020">
    <property type="term" value="C:membrane"/>
    <property type="evidence" value="ECO:0007669"/>
    <property type="project" value="UniProtKB-SubCell"/>
</dbReference>
<dbReference type="AlphaFoldDB" id="A0A835Z2U8"/>
<dbReference type="PANTHER" id="PTHR10057:SF0">
    <property type="entry name" value="TRANSLOCATOR PROTEIN"/>
    <property type="match status" value="1"/>
</dbReference>
<comment type="caution">
    <text evidence="8">The sequence shown here is derived from an EMBL/GenBank/DDBJ whole genome shotgun (WGS) entry which is preliminary data.</text>
</comment>
<feature type="transmembrane region" description="Helical" evidence="6">
    <location>
        <begin position="107"/>
        <end position="128"/>
    </location>
</feature>
<evidence type="ECO:0000256" key="4">
    <source>
        <dbReference type="ARBA" id="ARBA00022989"/>
    </source>
</evidence>
<dbReference type="PANTHER" id="PTHR10057">
    <property type="entry name" value="PERIPHERAL-TYPE BENZODIAZEPINE RECEPTOR"/>
    <property type="match status" value="1"/>
</dbReference>
<reference evidence="8" key="1">
    <citation type="submission" date="2021-02" db="EMBL/GenBank/DDBJ databases">
        <title>First Annotated Genome of the Yellow-green Alga Tribonema minus.</title>
        <authorList>
            <person name="Mahan K.M."/>
        </authorList>
    </citation>
    <scope>NUCLEOTIDE SEQUENCE</scope>
    <source>
        <strain evidence="8">UTEX B ZZ1240</strain>
    </source>
</reference>
<protein>
    <submittedName>
        <fullName evidence="8">TspO/MBR family-domain-containing protein</fullName>
    </submittedName>
</protein>
<accession>A0A835Z2U8</accession>
<evidence type="ECO:0000256" key="1">
    <source>
        <dbReference type="ARBA" id="ARBA00004141"/>
    </source>
</evidence>
<keyword evidence="5 6" id="KW-0472">Membrane</keyword>
<gene>
    <name evidence="8" type="ORF">JKP88DRAFT_236440</name>
</gene>
<keyword evidence="3 6" id="KW-0812">Transmembrane</keyword>
<feature type="transmembrane region" description="Helical" evidence="6">
    <location>
        <begin position="216"/>
        <end position="239"/>
    </location>
</feature>
<sequence length="271" mass="30173">MRFLSCTLVVLAACCCSSARAAPHAPSGSVQRNPLHKVNNVRGGGDLTSTSPPKTVGLGRVMNLRTALEYKGFAIAETGLLLGVLQLARKLAARHPLDIKYMRAVDYTAWAVIALGSDWLVGVIRLLLVKLQLAKPRVNIDESLRTWYRLIAKPKWTPADWVFPTVWIPLKLMQVLGARIIWLQTGRDPLATPIVLYCLHAALGDNWNTAFFREQYITGGLSIIVQFFAALLATTYIFYQMDPVAGNFLLPTCVWVTIATTLNYSIYRRNK</sequence>
<keyword evidence="4 6" id="KW-1133">Transmembrane helix</keyword>